<gene>
    <name evidence="1" type="ORF">BG015_003197</name>
</gene>
<proteinExistence type="predicted"/>
<evidence type="ECO:0000313" key="2">
    <source>
        <dbReference type="Proteomes" id="UP000748756"/>
    </source>
</evidence>
<dbReference type="EMBL" id="JAAAUQ010001687">
    <property type="protein sequence ID" value="KAF9136029.1"/>
    <property type="molecule type" value="Genomic_DNA"/>
</dbReference>
<dbReference type="Proteomes" id="UP000748756">
    <property type="component" value="Unassembled WGS sequence"/>
</dbReference>
<protein>
    <submittedName>
        <fullName evidence="1">Uncharacterized protein</fullName>
    </submittedName>
</protein>
<comment type="caution">
    <text evidence="1">The sequence shown here is derived from an EMBL/GenBank/DDBJ whole genome shotgun (WGS) entry which is preliminary data.</text>
</comment>
<organism evidence="1 2">
    <name type="scientific">Linnemannia schmuckeri</name>
    <dbReference type="NCBI Taxonomy" id="64567"/>
    <lineage>
        <taxon>Eukaryota</taxon>
        <taxon>Fungi</taxon>
        <taxon>Fungi incertae sedis</taxon>
        <taxon>Mucoromycota</taxon>
        <taxon>Mortierellomycotina</taxon>
        <taxon>Mortierellomycetes</taxon>
        <taxon>Mortierellales</taxon>
        <taxon>Mortierellaceae</taxon>
        <taxon>Linnemannia</taxon>
    </lineage>
</organism>
<accession>A0A9P5V5H7</accession>
<dbReference type="AlphaFoldDB" id="A0A9P5V5H7"/>
<reference evidence="1" key="1">
    <citation type="journal article" date="2020" name="Fungal Divers.">
        <title>Resolving the Mortierellaceae phylogeny through synthesis of multi-gene phylogenetics and phylogenomics.</title>
        <authorList>
            <person name="Vandepol N."/>
            <person name="Liber J."/>
            <person name="Desiro A."/>
            <person name="Na H."/>
            <person name="Kennedy M."/>
            <person name="Barry K."/>
            <person name="Grigoriev I.V."/>
            <person name="Miller A.N."/>
            <person name="O'Donnell K."/>
            <person name="Stajich J.E."/>
            <person name="Bonito G."/>
        </authorList>
    </citation>
    <scope>NUCLEOTIDE SEQUENCE</scope>
    <source>
        <strain evidence="1">NRRL 6426</strain>
    </source>
</reference>
<evidence type="ECO:0000313" key="1">
    <source>
        <dbReference type="EMBL" id="KAF9136029.1"/>
    </source>
</evidence>
<name>A0A9P5V5H7_9FUNG</name>
<keyword evidence="2" id="KW-1185">Reference proteome</keyword>
<sequence>MNAIGTALILQIFDPELSPTVETDASGFTVGAALFQADKDGSSLPVASPPTMTRFGIFPLSQISPDDKHGGWNRCRNMISTSRSQILTKPMLHYGVLLFGPRCRPIPVALSSYARAVSATKPSTAFQLVCSALCDA</sequence>
<dbReference type="OrthoDB" id="5920460at2759"/>